<keyword evidence="3" id="KW-1185">Reference proteome</keyword>
<comment type="caution">
    <text evidence="2">The sequence shown here is derived from an EMBL/GenBank/DDBJ whole genome shotgun (WGS) entry which is preliminary data.</text>
</comment>
<dbReference type="EMBL" id="JAPWTJ010002421">
    <property type="protein sequence ID" value="KAJ8966180.1"/>
    <property type="molecule type" value="Genomic_DNA"/>
</dbReference>
<organism evidence="2 3">
    <name type="scientific">Molorchus minor</name>
    <dbReference type="NCBI Taxonomy" id="1323400"/>
    <lineage>
        <taxon>Eukaryota</taxon>
        <taxon>Metazoa</taxon>
        <taxon>Ecdysozoa</taxon>
        <taxon>Arthropoda</taxon>
        <taxon>Hexapoda</taxon>
        <taxon>Insecta</taxon>
        <taxon>Pterygota</taxon>
        <taxon>Neoptera</taxon>
        <taxon>Endopterygota</taxon>
        <taxon>Coleoptera</taxon>
        <taxon>Polyphaga</taxon>
        <taxon>Cucujiformia</taxon>
        <taxon>Chrysomeloidea</taxon>
        <taxon>Cerambycidae</taxon>
        <taxon>Lamiinae</taxon>
        <taxon>Monochamini</taxon>
        <taxon>Molorchus</taxon>
    </lineage>
</organism>
<proteinExistence type="predicted"/>
<evidence type="ECO:0000313" key="3">
    <source>
        <dbReference type="Proteomes" id="UP001162164"/>
    </source>
</evidence>
<dbReference type="PANTHER" id="PTHR34153">
    <property type="entry name" value="SI:CH211-262H13.3-RELATED-RELATED"/>
    <property type="match status" value="1"/>
</dbReference>
<evidence type="ECO:0000313" key="2">
    <source>
        <dbReference type="EMBL" id="KAJ8966180.1"/>
    </source>
</evidence>
<reference evidence="2" key="1">
    <citation type="journal article" date="2023" name="Insect Mol. Biol.">
        <title>Genome sequencing provides insights into the evolution of gene families encoding plant cell wall-degrading enzymes in longhorned beetles.</title>
        <authorList>
            <person name="Shin N.R."/>
            <person name="Okamura Y."/>
            <person name="Kirsch R."/>
            <person name="Pauchet Y."/>
        </authorList>
    </citation>
    <scope>NUCLEOTIDE SEQUENCE</scope>
    <source>
        <strain evidence="2">MMC_N1</strain>
    </source>
</reference>
<accession>A0ABQ9IUL9</accession>
<protein>
    <recommendedName>
        <fullName evidence="1">DUF4806 domain-containing protein</fullName>
    </recommendedName>
</protein>
<gene>
    <name evidence="2" type="ORF">NQ317_006899</name>
</gene>
<evidence type="ECO:0000259" key="1">
    <source>
        <dbReference type="Pfam" id="PF16064"/>
    </source>
</evidence>
<dbReference type="Proteomes" id="UP001162164">
    <property type="component" value="Unassembled WGS sequence"/>
</dbReference>
<feature type="domain" description="DUF4806" evidence="1">
    <location>
        <begin position="71"/>
        <end position="151"/>
    </location>
</feature>
<dbReference type="Pfam" id="PF16064">
    <property type="entry name" value="DUF4806"/>
    <property type="match status" value="1"/>
</dbReference>
<dbReference type="PANTHER" id="PTHR34153:SF2">
    <property type="entry name" value="SI:CH211-262H13.3-RELATED"/>
    <property type="match status" value="1"/>
</dbReference>
<dbReference type="InterPro" id="IPR032071">
    <property type="entry name" value="DUF4806"/>
</dbReference>
<sequence length="187" mass="21511">MAAFLYILFYFRIAAGYNIWFISYVPVAAYYNKVLSALEDVGGKVDILTERVQQLTNNIPEEVINVRSFTDTFPLNNKEQLLEMEKCLAEAAMRNNLVTFLAKEGGTSYKEVIRRIMSKTLTNELAVSFSWKGWKAKEEFSKYILAGVIIEAVEKNKSATTRKEIELQISIWLAKATERIKNKKYNE</sequence>
<name>A0ABQ9IUL9_9CUCU</name>